<dbReference type="CDD" id="cd18186">
    <property type="entry name" value="BTB_POZ_ZBTB_KLHL-like"/>
    <property type="match status" value="1"/>
</dbReference>
<gene>
    <name evidence="2" type="ORF">CFD26_100482</name>
</gene>
<reference evidence="2 3" key="1">
    <citation type="submission" date="2018-08" db="EMBL/GenBank/DDBJ databases">
        <title>Draft genome sequences of two Aspergillus turcosus clinical strains isolated from bronchoalveolar lavage fluid: one azole-susceptible and the other azole-resistant.</title>
        <authorList>
            <person name="Parent-Michaud M."/>
            <person name="Dufresne P.J."/>
            <person name="Fournier E."/>
            <person name="Martineau C."/>
            <person name="Moreira S."/>
            <person name="Perkins V."/>
            <person name="De Repentigny L."/>
            <person name="Dufresne S.F."/>
        </authorList>
    </citation>
    <scope>NUCLEOTIDE SEQUENCE [LARGE SCALE GENOMIC DNA]</scope>
    <source>
        <strain evidence="2">HMR AF 1038</strain>
    </source>
</reference>
<name>A0A421D8M8_9EURO</name>
<dbReference type="EMBL" id="NIDN02000051">
    <property type="protein sequence ID" value="RLL98474.1"/>
    <property type="molecule type" value="Genomic_DNA"/>
</dbReference>
<dbReference type="PANTHER" id="PTHR47843">
    <property type="entry name" value="BTB DOMAIN-CONTAINING PROTEIN-RELATED"/>
    <property type="match status" value="1"/>
</dbReference>
<keyword evidence="3" id="KW-1185">Reference proteome</keyword>
<dbReference type="SMART" id="SM00225">
    <property type="entry name" value="BTB"/>
    <property type="match status" value="1"/>
</dbReference>
<dbReference type="SUPFAM" id="SSF54695">
    <property type="entry name" value="POZ domain"/>
    <property type="match status" value="1"/>
</dbReference>
<proteinExistence type="predicted"/>
<accession>A0A421D8M8</accession>
<dbReference type="InterPro" id="IPR000210">
    <property type="entry name" value="BTB/POZ_dom"/>
</dbReference>
<dbReference type="Pfam" id="PF00651">
    <property type="entry name" value="BTB"/>
    <property type="match status" value="1"/>
</dbReference>
<protein>
    <recommendedName>
        <fullName evidence="1">BTB domain-containing protein</fullName>
    </recommendedName>
</protein>
<dbReference type="PROSITE" id="PS50097">
    <property type="entry name" value="BTB"/>
    <property type="match status" value="1"/>
</dbReference>
<dbReference type="Proteomes" id="UP000215289">
    <property type="component" value="Unassembled WGS sequence"/>
</dbReference>
<dbReference type="OrthoDB" id="6359816at2759"/>
<comment type="caution">
    <text evidence="2">The sequence shown here is derived from an EMBL/GenBank/DDBJ whole genome shotgun (WGS) entry which is preliminary data.</text>
</comment>
<dbReference type="InterPro" id="IPR011333">
    <property type="entry name" value="SKP1/BTB/POZ_sf"/>
</dbReference>
<evidence type="ECO:0000259" key="1">
    <source>
        <dbReference type="PROSITE" id="PS50097"/>
    </source>
</evidence>
<dbReference type="Gene3D" id="3.30.710.10">
    <property type="entry name" value="Potassium Channel Kv1.1, Chain A"/>
    <property type="match status" value="1"/>
</dbReference>
<dbReference type="AlphaFoldDB" id="A0A421D8M8"/>
<feature type="domain" description="BTB" evidence="1">
    <location>
        <begin position="34"/>
        <end position="100"/>
    </location>
</feature>
<organism evidence="2 3">
    <name type="scientific">Aspergillus turcosus</name>
    <dbReference type="NCBI Taxonomy" id="1245748"/>
    <lineage>
        <taxon>Eukaryota</taxon>
        <taxon>Fungi</taxon>
        <taxon>Dikarya</taxon>
        <taxon>Ascomycota</taxon>
        <taxon>Pezizomycotina</taxon>
        <taxon>Eurotiomycetes</taxon>
        <taxon>Eurotiomycetidae</taxon>
        <taxon>Eurotiales</taxon>
        <taxon>Aspergillaceae</taxon>
        <taxon>Aspergillus</taxon>
        <taxon>Aspergillus subgen. Fumigati</taxon>
    </lineage>
</organism>
<dbReference type="PANTHER" id="PTHR47843:SF5">
    <property type="entry name" value="BTB_POZ DOMAIN PROTEIN"/>
    <property type="match status" value="1"/>
</dbReference>
<evidence type="ECO:0000313" key="2">
    <source>
        <dbReference type="EMBL" id="RLL98474.1"/>
    </source>
</evidence>
<feature type="non-terminal residue" evidence="2">
    <location>
        <position position="1"/>
    </location>
</feature>
<evidence type="ECO:0000313" key="3">
    <source>
        <dbReference type="Proteomes" id="UP000215289"/>
    </source>
</evidence>
<sequence length="221" mass="26201">NLKMRRKRDENEEDSIEERAKKKMLELNQDRKFFDFKFTVEGDLFHVNKMVLSAISPYFAKKFEAEWKSETSVNLEYEHSVEPFSAMIEYIYTYRYEQRTDWHFGSDTLGLANFHFELYHMAEEYKIPGLKELVLEDLPSAVRALDYGWAIYKLADSDYISDSELRKAFVGAVADNVHDMEAFEDEELDKVKGYLAKTPIFAADLVYELIDRRIKYCRCRI</sequence>